<feature type="transmembrane region" description="Helical" evidence="12">
    <location>
        <begin position="38"/>
        <end position="59"/>
    </location>
</feature>
<dbReference type="KEGG" id="ptep:107454402"/>
<evidence type="ECO:0000256" key="11">
    <source>
        <dbReference type="PIRNR" id="PIRNR017834"/>
    </source>
</evidence>
<dbReference type="InterPro" id="IPR009423">
    <property type="entry name" value="NDUC2"/>
</dbReference>
<proteinExistence type="evidence at transcript level"/>
<keyword evidence="9 11" id="KW-0496">Mitochondrion</keyword>
<feature type="transmembrane region" description="Helical" evidence="12">
    <location>
        <begin position="12"/>
        <end position="32"/>
    </location>
</feature>
<evidence type="ECO:0000256" key="4">
    <source>
        <dbReference type="ARBA" id="ARBA00022660"/>
    </source>
</evidence>
<dbReference type="GO" id="GO:0006120">
    <property type="term" value="P:mitochondrial electron transport, NADH to ubiquinone"/>
    <property type="evidence" value="ECO:0007669"/>
    <property type="project" value="InterPro"/>
</dbReference>
<dbReference type="OMA" id="KEPRKMR"/>
<keyword evidence="4 11" id="KW-0679">Respiratory chain</keyword>
<dbReference type="EMBL" id="IAAA01005393">
    <property type="protein sequence ID" value="LAA02121.1"/>
    <property type="molecule type" value="mRNA"/>
</dbReference>
<dbReference type="GeneID" id="107454402"/>
<comment type="subcellular location">
    <subcellularLocation>
        <location evidence="1">Mitochondrion inner membrane</location>
        <topology evidence="1">Single-pass membrane protein</topology>
        <orientation evidence="1">Matrix side</orientation>
    </subcellularLocation>
</comment>
<evidence type="ECO:0000256" key="6">
    <source>
        <dbReference type="ARBA" id="ARBA00022792"/>
    </source>
</evidence>
<dbReference type="OrthoDB" id="6329847at2759"/>
<name>A0A2L2Y1T0_PARTP</name>
<evidence type="ECO:0000313" key="13">
    <source>
        <dbReference type="EMBL" id="LAA02121.1"/>
    </source>
</evidence>
<evidence type="ECO:0000256" key="7">
    <source>
        <dbReference type="ARBA" id="ARBA00022982"/>
    </source>
</evidence>
<dbReference type="AlphaFoldDB" id="A0A2L2Y1T0"/>
<sequence>MPAARESLEIKYFYHLGFSGMFALSPVCANYYQRRPLYAGIHRHILLGILGFAVGHYVTKYLDNKWVERDAIIRHYVELHPEDFKVERKKFKEIFDEWYPIR</sequence>
<dbReference type="PANTHER" id="PTHR13099">
    <property type="entry name" value="NADH-UBIQUINONE OXIDOREDUCTASE SUBUNIT B14.5B"/>
    <property type="match status" value="1"/>
</dbReference>
<keyword evidence="8 12" id="KW-1133">Transmembrane helix</keyword>
<keyword evidence="13" id="KW-0830">Ubiquinone</keyword>
<keyword evidence="7 11" id="KW-0249">Electron transport</keyword>
<evidence type="ECO:0000256" key="8">
    <source>
        <dbReference type="ARBA" id="ARBA00022989"/>
    </source>
</evidence>
<evidence type="ECO:0000256" key="2">
    <source>
        <dbReference type="ARBA" id="ARBA00008674"/>
    </source>
</evidence>
<evidence type="ECO:0000256" key="9">
    <source>
        <dbReference type="ARBA" id="ARBA00023128"/>
    </source>
</evidence>
<dbReference type="PIRSF" id="PIRSF017834">
    <property type="entry name" value="NADH-UbQ_OxRdtase_b14.5b"/>
    <property type="match status" value="1"/>
</dbReference>
<comment type="similarity">
    <text evidence="2 11">Belongs to the complex I NDUFC2 subunit family.</text>
</comment>
<keyword evidence="5 12" id="KW-0812">Transmembrane</keyword>
<evidence type="ECO:0000256" key="12">
    <source>
        <dbReference type="SAM" id="Phobius"/>
    </source>
</evidence>
<dbReference type="PANTHER" id="PTHR13099:SF0">
    <property type="entry name" value="NADH DEHYDROGENASE [UBIQUINONE] 1 SUBUNIT C2-RELATED"/>
    <property type="match status" value="1"/>
</dbReference>
<evidence type="ECO:0000256" key="5">
    <source>
        <dbReference type="ARBA" id="ARBA00022692"/>
    </source>
</evidence>
<accession>A0A2L2Y1T0</accession>
<protein>
    <recommendedName>
        <fullName evidence="11">NADH dehydrogenase [ubiquinone] 1 subunit C2</fullName>
    </recommendedName>
</protein>
<dbReference type="RefSeq" id="XP_015927083.1">
    <property type="nucleotide sequence ID" value="XM_016071597.3"/>
</dbReference>
<dbReference type="GO" id="GO:0005743">
    <property type="term" value="C:mitochondrial inner membrane"/>
    <property type="evidence" value="ECO:0007669"/>
    <property type="project" value="UniProtKB-SubCell"/>
</dbReference>
<evidence type="ECO:0000256" key="3">
    <source>
        <dbReference type="ARBA" id="ARBA00022448"/>
    </source>
</evidence>
<evidence type="ECO:0000256" key="10">
    <source>
        <dbReference type="ARBA" id="ARBA00023136"/>
    </source>
</evidence>
<dbReference type="EMBL" id="IAAA01005392">
    <property type="protein sequence ID" value="LAA02116.1"/>
    <property type="molecule type" value="mRNA"/>
</dbReference>
<dbReference type="Pfam" id="PF06374">
    <property type="entry name" value="NDUF_C2"/>
    <property type="match status" value="1"/>
</dbReference>
<keyword evidence="3 11" id="KW-0813">Transport</keyword>
<keyword evidence="6 11" id="KW-0999">Mitochondrion inner membrane</keyword>
<keyword evidence="10 11" id="KW-0472">Membrane</keyword>
<reference evidence="13" key="1">
    <citation type="journal article" date="2016" name="Mol. Ecol. Resour.">
        <title>Evaluation of the impact of RNA preservation methods of spiders for de novo transcriptome assembly.</title>
        <authorList>
            <person name="Kono N."/>
            <person name="Nakamura H."/>
            <person name="Ito Y."/>
            <person name="Tomita M."/>
            <person name="Arakawa K."/>
        </authorList>
    </citation>
    <scope>NUCLEOTIDE SEQUENCE</scope>
    <source>
        <tissue evidence="13">Whole body</tissue>
    </source>
</reference>
<organism evidence="13">
    <name type="scientific">Parasteatoda tepidariorum</name>
    <name type="common">Common house spider</name>
    <name type="synonym">Achaearanea tepidariorum</name>
    <dbReference type="NCBI Taxonomy" id="114398"/>
    <lineage>
        <taxon>Eukaryota</taxon>
        <taxon>Metazoa</taxon>
        <taxon>Ecdysozoa</taxon>
        <taxon>Arthropoda</taxon>
        <taxon>Chelicerata</taxon>
        <taxon>Arachnida</taxon>
        <taxon>Araneae</taxon>
        <taxon>Araneomorphae</taxon>
        <taxon>Entelegynae</taxon>
        <taxon>Araneoidea</taxon>
        <taxon>Theridiidae</taxon>
        <taxon>Parasteatoda</taxon>
    </lineage>
</organism>
<evidence type="ECO:0000256" key="1">
    <source>
        <dbReference type="ARBA" id="ARBA00004298"/>
    </source>
</evidence>
<comment type="function">
    <text evidence="11">Accessory subunit of the mitochondrial membrane respiratory chain NADH dehydrogenase (Complex I), that is believed not to be involved in catalysis. Complex I functions in the transfer of electrons from NADH to the respiratory chain. The immediate electron acceptor for the enzyme is believed to be ubiquinone.</text>
</comment>